<dbReference type="Proteomes" id="UP000008370">
    <property type="component" value="Unassembled WGS sequence"/>
</dbReference>
<dbReference type="AlphaFoldDB" id="K5WGK5"/>
<protein>
    <submittedName>
        <fullName evidence="1">Uncharacterized protein</fullName>
    </submittedName>
</protein>
<sequence length="92" mass="10404">MCNQCTARRKDPPPVEKQKLHRYTHALARCTRKAEQSPDGVTPTTEDRMSALEETVWMLTGKIERMEATLSRVERLLLCSLSDRNQASASAT</sequence>
<dbReference type="KEGG" id="pco:PHACADRAFT_252779"/>
<dbReference type="OrthoDB" id="3044479at2759"/>
<evidence type="ECO:0000313" key="1">
    <source>
        <dbReference type="EMBL" id="EKM58450.1"/>
    </source>
</evidence>
<dbReference type="EMBL" id="JH930470">
    <property type="protein sequence ID" value="EKM58450.1"/>
    <property type="molecule type" value="Genomic_DNA"/>
</dbReference>
<keyword evidence="2" id="KW-1185">Reference proteome</keyword>
<organism evidence="1 2">
    <name type="scientific">Phanerochaete carnosa (strain HHB-10118-sp)</name>
    <name type="common">White-rot fungus</name>
    <name type="synonym">Peniophora carnosa</name>
    <dbReference type="NCBI Taxonomy" id="650164"/>
    <lineage>
        <taxon>Eukaryota</taxon>
        <taxon>Fungi</taxon>
        <taxon>Dikarya</taxon>
        <taxon>Basidiomycota</taxon>
        <taxon>Agaricomycotina</taxon>
        <taxon>Agaricomycetes</taxon>
        <taxon>Polyporales</taxon>
        <taxon>Phanerochaetaceae</taxon>
        <taxon>Phanerochaete</taxon>
    </lineage>
</organism>
<accession>K5WGK5</accession>
<gene>
    <name evidence="1" type="ORF">PHACADRAFT_252779</name>
</gene>
<proteinExistence type="predicted"/>
<reference evidence="1 2" key="1">
    <citation type="journal article" date="2012" name="BMC Genomics">
        <title>Comparative genomics of the white-rot fungi, Phanerochaete carnosa and P. chrysosporium, to elucidate the genetic basis of the distinct wood types they colonize.</title>
        <authorList>
            <person name="Suzuki H."/>
            <person name="MacDonald J."/>
            <person name="Syed K."/>
            <person name="Salamov A."/>
            <person name="Hori C."/>
            <person name="Aerts A."/>
            <person name="Henrissat B."/>
            <person name="Wiebenga A."/>
            <person name="vanKuyk P.A."/>
            <person name="Barry K."/>
            <person name="Lindquist E."/>
            <person name="LaButti K."/>
            <person name="Lapidus A."/>
            <person name="Lucas S."/>
            <person name="Coutinho P."/>
            <person name="Gong Y."/>
            <person name="Samejima M."/>
            <person name="Mahadevan R."/>
            <person name="Abou-Zaid M."/>
            <person name="de Vries R.P."/>
            <person name="Igarashi K."/>
            <person name="Yadav J.S."/>
            <person name="Grigoriev I.V."/>
            <person name="Master E.R."/>
        </authorList>
    </citation>
    <scope>NUCLEOTIDE SEQUENCE [LARGE SCALE GENOMIC DNA]</scope>
    <source>
        <strain evidence="1 2">HHB-10118-sp</strain>
    </source>
</reference>
<dbReference type="InParanoid" id="K5WGK5"/>
<dbReference type="HOGENOM" id="CLU_2414020_0_0_1"/>
<evidence type="ECO:0000313" key="2">
    <source>
        <dbReference type="Proteomes" id="UP000008370"/>
    </source>
</evidence>
<dbReference type="RefSeq" id="XP_007393762.1">
    <property type="nucleotide sequence ID" value="XM_007393700.1"/>
</dbReference>
<dbReference type="GeneID" id="18915582"/>
<name>K5WGK5_PHACS</name>